<dbReference type="Proteomes" id="UP001161017">
    <property type="component" value="Unassembled WGS sequence"/>
</dbReference>
<dbReference type="InterPro" id="IPR039845">
    <property type="entry name" value="FAM192A"/>
</dbReference>
<feature type="coiled-coil region" evidence="3">
    <location>
        <begin position="507"/>
        <end position="534"/>
    </location>
</feature>
<sequence>MVPSATIPPSVNEQAIIARDGPNGQVLGTVGAQTISGDASIAFINGLTLKPGVPPITVSGTVISMRQDALLVGTATIALPAPEANSNPRALAEVGGQTIIRDGSNAVVGGQTIQAGGGALTVEGTPIALAGSAIVIGTNTVTLPQPTSSPSVQVPSTSQPASFTSQGSSTSSGTANPNTQTPASPTGASTTAFSVTSTTIETSPVASATSVGPSQLTSSALTTNQPSNSFPTLNAGGYTFTALPGNNSGLEISGSTITPGAQAVTIDGVSYSINTNNTLVVDGSTFPVATGTGDGFLTAGGETFKPLASDMVSIDGYTITVSGPGVLQGNRKILLETGGLMIDSSTYAFAAPVNPGPITGTMSQQSAPLPSVFIIDGQTFTANTSGLAISNTEVMVGGSAITINGTTISLDLSTLAVGSDQIPIASVSDLGPALFGAATIRHSLPIPLPVFFSQNMSSGFISGGTTENPTVRSDEWLAAQQEIEASRRRKAEEASRQQDGKTLYEVLQGNKAAKQEAFEEAAKLKNQFRNLDEDEVEFLDSVLESTRKKEAEVKKETKDGLEAFRKQQEEADKALKEQEADVGGGAGSPTTAEAKATGSEWKVKKRKRGIEKEGTLKGLKRRQSEPTKEVVGVGGQTNGSEGGEARQGRAAVAVKDKQERSEASPLSSKDVVPAVKEDSPKEEAAASEPPRPVVALGLAGYSSDEED</sequence>
<evidence type="ECO:0000256" key="1">
    <source>
        <dbReference type="ARBA" id="ARBA00004123"/>
    </source>
</evidence>
<name>A0AA43QQJ5_9LECA</name>
<dbReference type="PANTHER" id="PTHR13495">
    <property type="entry name" value="NEFA-INTERACTING NUCLEAR PROTEIN NIP30"/>
    <property type="match status" value="1"/>
</dbReference>
<feature type="compositionally biased region" description="Gly residues" evidence="4">
    <location>
        <begin position="632"/>
        <end position="642"/>
    </location>
</feature>
<dbReference type="InterPro" id="IPR019331">
    <property type="entry name" value="FAM192A/Fyv6_N"/>
</dbReference>
<feature type="compositionally biased region" description="Polar residues" evidence="4">
    <location>
        <begin position="204"/>
        <end position="229"/>
    </location>
</feature>
<dbReference type="EMBL" id="JAPUFD010000012">
    <property type="protein sequence ID" value="MDI1490798.1"/>
    <property type="molecule type" value="Genomic_DNA"/>
</dbReference>
<accession>A0AA43QQJ5</accession>
<keyword evidence="7" id="KW-1185">Reference proteome</keyword>
<evidence type="ECO:0000256" key="2">
    <source>
        <dbReference type="ARBA" id="ARBA00023242"/>
    </source>
</evidence>
<protein>
    <recommendedName>
        <fullName evidence="5">FAM192A/Fyv6 N-terminal domain-containing protein</fullName>
    </recommendedName>
</protein>
<evidence type="ECO:0000259" key="5">
    <source>
        <dbReference type="Pfam" id="PF10187"/>
    </source>
</evidence>
<comment type="caution">
    <text evidence="6">The sequence shown here is derived from an EMBL/GenBank/DDBJ whole genome shotgun (WGS) entry which is preliminary data.</text>
</comment>
<dbReference type="AlphaFoldDB" id="A0AA43QQJ5"/>
<comment type="subcellular location">
    <subcellularLocation>
        <location evidence="1">Nucleus</location>
    </subcellularLocation>
</comment>
<dbReference type="Pfam" id="PF10187">
    <property type="entry name" value="FAM192A_Fyv6_N"/>
    <property type="match status" value="1"/>
</dbReference>
<evidence type="ECO:0000256" key="4">
    <source>
        <dbReference type="SAM" id="MobiDB-lite"/>
    </source>
</evidence>
<evidence type="ECO:0000256" key="3">
    <source>
        <dbReference type="SAM" id="Coils"/>
    </source>
</evidence>
<proteinExistence type="predicted"/>
<feature type="region of interest" description="Disordered" evidence="4">
    <location>
        <begin position="562"/>
        <end position="707"/>
    </location>
</feature>
<feature type="domain" description="FAM192A/Fyv6 N-terminal" evidence="5">
    <location>
        <begin position="460"/>
        <end position="565"/>
    </location>
</feature>
<evidence type="ECO:0000313" key="6">
    <source>
        <dbReference type="EMBL" id="MDI1490798.1"/>
    </source>
</evidence>
<dbReference type="PANTHER" id="PTHR13495:SF0">
    <property type="entry name" value="PSME3-INTERACTING PROTEIN"/>
    <property type="match status" value="1"/>
</dbReference>
<feature type="compositionally biased region" description="Basic and acidic residues" evidence="4">
    <location>
        <begin position="562"/>
        <end position="579"/>
    </location>
</feature>
<organism evidence="6 7">
    <name type="scientific">Ramalina farinacea</name>
    <dbReference type="NCBI Taxonomy" id="258253"/>
    <lineage>
        <taxon>Eukaryota</taxon>
        <taxon>Fungi</taxon>
        <taxon>Dikarya</taxon>
        <taxon>Ascomycota</taxon>
        <taxon>Pezizomycotina</taxon>
        <taxon>Lecanoromycetes</taxon>
        <taxon>OSLEUM clade</taxon>
        <taxon>Lecanoromycetidae</taxon>
        <taxon>Lecanorales</taxon>
        <taxon>Lecanorineae</taxon>
        <taxon>Ramalinaceae</taxon>
        <taxon>Ramalina</taxon>
    </lineage>
</organism>
<evidence type="ECO:0000313" key="7">
    <source>
        <dbReference type="Proteomes" id="UP001161017"/>
    </source>
</evidence>
<dbReference type="GO" id="GO:0005634">
    <property type="term" value="C:nucleus"/>
    <property type="evidence" value="ECO:0007669"/>
    <property type="project" value="UniProtKB-SubCell"/>
</dbReference>
<feature type="compositionally biased region" description="Low complexity" evidence="4">
    <location>
        <begin position="145"/>
        <end position="202"/>
    </location>
</feature>
<feature type="compositionally biased region" description="Basic and acidic residues" evidence="4">
    <location>
        <begin position="675"/>
        <end position="684"/>
    </location>
</feature>
<feature type="region of interest" description="Disordered" evidence="4">
    <location>
        <begin position="145"/>
        <end position="229"/>
    </location>
</feature>
<keyword evidence="3" id="KW-0175">Coiled coil</keyword>
<reference evidence="6" key="1">
    <citation type="journal article" date="2023" name="Genome Biol. Evol.">
        <title>First Whole Genome Sequence and Flow Cytometry Genome Size Data for the Lichen-Forming Fungus Ramalina farinacea (Ascomycota).</title>
        <authorList>
            <person name="Llewellyn T."/>
            <person name="Mian S."/>
            <person name="Hill R."/>
            <person name="Leitch I.J."/>
            <person name="Gaya E."/>
        </authorList>
    </citation>
    <scope>NUCLEOTIDE SEQUENCE</scope>
    <source>
        <strain evidence="6">LIQ254RAFAR</strain>
    </source>
</reference>
<gene>
    <name evidence="6" type="ORF">OHK93_002002</name>
</gene>
<keyword evidence="2" id="KW-0539">Nucleus</keyword>